<name>A0A0L0H9E2_SPIPD</name>
<dbReference type="EMBL" id="KQ257464">
    <property type="protein sequence ID" value="KNC97273.1"/>
    <property type="molecule type" value="Genomic_DNA"/>
</dbReference>
<organism evidence="3 4">
    <name type="scientific">Spizellomyces punctatus (strain DAOM BR117)</name>
    <dbReference type="NCBI Taxonomy" id="645134"/>
    <lineage>
        <taxon>Eukaryota</taxon>
        <taxon>Fungi</taxon>
        <taxon>Fungi incertae sedis</taxon>
        <taxon>Chytridiomycota</taxon>
        <taxon>Chytridiomycota incertae sedis</taxon>
        <taxon>Chytridiomycetes</taxon>
        <taxon>Spizellomycetales</taxon>
        <taxon>Spizellomycetaceae</taxon>
        <taxon>Spizellomyces</taxon>
    </lineage>
</organism>
<evidence type="ECO:0000256" key="2">
    <source>
        <dbReference type="SAM" id="MobiDB-lite"/>
    </source>
</evidence>
<feature type="compositionally biased region" description="Polar residues" evidence="2">
    <location>
        <begin position="1"/>
        <end position="17"/>
    </location>
</feature>
<evidence type="ECO:0000256" key="1">
    <source>
        <dbReference type="SAM" id="Coils"/>
    </source>
</evidence>
<dbReference type="Proteomes" id="UP000053201">
    <property type="component" value="Unassembled WGS sequence"/>
</dbReference>
<gene>
    <name evidence="3" type="ORF">SPPG_07200</name>
</gene>
<dbReference type="AlphaFoldDB" id="A0A0L0H9E2"/>
<proteinExistence type="predicted"/>
<evidence type="ECO:0000313" key="3">
    <source>
        <dbReference type="EMBL" id="KNC97273.1"/>
    </source>
</evidence>
<feature type="coiled-coil region" evidence="1">
    <location>
        <begin position="111"/>
        <end position="145"/>
    </location>
</feature>
<feature type="region of interest" description="Disordered" evidence="2">
    <location>
        <begin position="1"/>
        <end position="33"/>
    </location>
</feature>
<dbReference type="VEuPathDB" id="FungiDB:SPPG_07200"/>
<dbReference type="OrthoDB" id="2183735at2759"/>
<dbReference type="GeneID" id="27690435"/>
<feature type="compositionally biased region" description="Basic residues" evidence="2">
    <location>
        <begin position="19"/>
        <end position="30"/>
    </location>
</feature>
<accession>A0A0L0H9E2</accession>
<evidence type="ECO:0000313" key="4">
    <source>
        <dbReference type="Proteomes" id="UP000053201"/>
    </source>
</evidence>
<reference evidence="3 4" key="1">
    <citation type="submission" date="2009-08" db="EMBL/GenBank/DDBJ databases">
        <title>The Genome Sequence of Spizellomyces punctatus strain DAOM BR117.</title>
        <authorList>
            <consortium name="The Broad Institute Genome Sequencing Platform"/>
            <person name="Russ C."/>
            <person name="Cuomo C."/>
            <person name="Shea T."/>
            <person name="Young S.K."/>
            <person name="Zeng Q."/>
            <person name="Koehrsen M."/>
            <person name="Haas B."/>
            <person name="Borodovsky M."/>
            <person name="Guigo R."/>
            <person name="Alvarado L."/>
            <person name="Berlin A."/>
            <person name="Bochicchio J."/>
            <person name="Borenstein D."/>
            <person name="Chapman S."/>
            <person name="Chen Z."/>
            <person name="Engels R."/>
            <person name="Freedman E."/>
            <person name="Gellesch M."/>
            <person name="Goldberg J."/>
            <person name="Griggs A."/>
            <person name="Gujja S."/>
            <person name="Heiman D."/>
            <person name="Hepburn T."/>
            <person name="Howarth C."/>
            <person name="Jen D."/>
            <person name="Larson L."/>
            <person name="Lewis B."/>
            <person name="Mehta T."/>
            <person name="Park D."/>
            <person name="Pearson M."/>
            <person name="Roberts A."/>
            <person name="Saif S."/>
            <person name="Shenoy N."/>
            <person name="Sisk P."/>
            <person name="Stolte C."/>
            <person name="Sykes S."/>
            <person name="Thomson T."/>
            <person name="Walk T."/>
            <person name="White J."/>
            <person name="Yandava C."/>
            <person name="Burger G."/>
            <person name="Gray M.W."/>
            <person name="Holland P.W.H."/>
            <person name="King N."/>
            <person name="Lang F.B.F."/>
            <person name="Roger A.J."/>
            <person name="Ruiz-Trillo I."/>
            <person name="Lander E."/>
            <person name="Nusbaum C."/>
        </authorList>
    </citation>
    <scope>NUCLEOTIDE SEQUENCE [LARGE SCALE GENOMIC DNA]</scope>
    <source>
        <strain evidence="3 4">DAOM BR117</strain>
    </source>
</reference>
<protein>
    <submittedName>
        <fullName evidence="3">Uncharacterized protein</fullName>
    </submittedName>
</protein>
<keyword evidence="1" id="KW-0175">Coiled coil</keyword>
<dbReference type="RefSeq" id="XP_016605313.1">
    <property type="nucleotide sequence ID" value="XM_016755370.1"/>
</dbReference>
<keyword evidence="4" id="KW-1185">Reference proteome</keyword>
<sequence length="245" mass="28337">MPSQASTNLAASTSQPAKPNRHSTSHRPTKPKQLDASQKLIVDFFTELCIDAPLPYQMSACNEMLMKLSHVVKNGETLDMDTAHFAVRETKCLNELLKEQETYISKMDQWHGEAVVQIQNLAAENEEYKKQIRDLEDRLCNAEAKRMTIEVPEDFRKRKQTKVINFGKYDTIKPWIEHIENHNACFDVIDEVKISIAKVCSIINQESLFKELHNLQNAKSMQVFLKALCYVCYYNFYLTKDNDAR</sequence>
<dbReference type="InParanoid" id="A0A0L0H9E2"/>